<keyword evidence="13" id="KW-1185">Reference proteome</keyword>
<keyword evidence="6 9" id="KW-1133">Transmembrane helix</keyword>
<dbReference type="AlphaFoldDB" id="A0A667XUN0"/>
<protein>
    <submittedName>
        <fullName evidence="12">Collectrin, amino acid transport regulator</fullName>
    </submittedName>
</protein>
<reference evidence="12" key="1">
    <citation type="submission" date="2019-06" db="EMBL/GenBank/DDBJ databases">
        <authorList>
            <consortium name="Wellcome Sanger Institute Data Sharing"/>
        </authorList>
    </citation>
    <scope>NUCLEOTIDE SEQUENCE [LARGE SCALE GENOMIC DNA]</scope>
</reference>
<evidence type="ECO:0000313" key="12">
    <source>
        <dbReference type="Ensembl" id="ENSMMDP00005018967.1"/>
    </source>
</evidence>
<evidence type="ECO:0000256" key="8">
    <source>
        <dbReference type="ARBA" id="ARBA00023180"/>
    </source>
</evidence>
<comment type="subcellular location">
    <subcellularLocation>
        <location evidence="1">Cell membrane</location>
        <topology evidence="1">Single-pass type I membrane protein</topology>
    </subcellularLocation>
</comment>
<dbReference type="InParanoid" id="A0A667XUN0"/>
<gene>
    <name evidence="12" type="primary">cltrn</name>
</gene>
<keyword evidence="5 10" id="KW-0732">Signal</keyword>
<feature type="transmembrane region" description="Helical" evidence="9">
    <location>
        <begin position="147"/>
        <end position="167"/>
    </location>
</feature>
<evidence type="ECO:0000256" key="6">
    <source>
        <dbReference type="ARBA" id="ARBA00022989"/>
    </source>
</evidence>
<evidence type="ECO:0000256" key="10">
    <source>
        <dbReference type="SAM" id="SignalP"/>
    </source>
</evidence>
<reference evidence="12" key="3">
    <citation type="submission" date="2025-09" db="UniProtKB">
        <authorList>
            <consortium name="Ensembl"/>
        </authorList>
    </citation>
    <scope>IDENTIFICATION</scope>
</reference>
<evidence type="ECO:0000256" key="7">
    <source>
        <dbReference type="ARBA" id="ARBA00023136"/>
    </source>
</evidence>
<evidence type="ECO:0000256" key="3">
    <source>
        <dbReference type="ARBA" id="ARBA00022553"/>
    </source>
</evidence>
<feature type="signal peptide" evidence="10">
    <location>
        <begin position="1"/>
        <end position="16"/>
    </location>
</feature>
<dbReference type="InterPro" id="IPR042944">
    <property type="entry name" value="Collectrin"/>
</dbReference>
<name>A0A667XUN0_9TELE</name>
<dbReference type="PROSITE" id="PS52010">
    <property type="entry name" value="COLLECTRIN_LIKE"/>
    <property type="match status" value="1"/>
</dbReference>
<keyword evidence="3" id="KW-0597">Phosphoprotein</keyword>
<keyword evidence="2" id="KW-1003">Cell membrane</keyword>
<evidence type="ECO:0000256" key="5">
    <source>
        <dbReference type="ARBA" id="ARBA00022729"/>
    </source>
</evidence>
<dbReference type="GO" id="GO:0070062">
    <property type="term" value="C:extracellular exosome"/>
    <property type="evidence" value="ECO:0007669"/>
    <property type="project" value="TreeGrafter"/>
</dbReference>
<dbReference type="Proteomes" id="UP000472263">
    <property type="component" value="Chromosome 4"/>
</dbReference>
<keyword evidence="8" id="KW-0325">Glycoprotein</keyword>
<dbReference type="PANTHER" id="PTHR46884:SF1">
    <property type="entry name" value="COLLECTRIN"/>
    <property type="match status" value="1"/>
</dbReference>
<evidence type="ECO:0000256" key="4">
    <source>
        <dbReference type="ARBA" id="ARBA00022692"/>
    </source>
</evidence>
<evidence type="ECO:0000256" key="1">
    <source>
        <dbReference type="ARBA" id="ARBA00004251"/>
    </source>
</evidence>
<evidence type="ECO:0000259" key="11">
    <source>
        <dbReference type="PROSITE" id="PS52010"/>
    </source>
</evidence>
<dbReference type="InterPro" id="IPR031588">
    <property type="entry name" value="Collectrin_dom"/>
</dbReference>
<feature type="domain" description="Collectrin-like" evidence="11">
    <location>
        <begin position="24"/>
        <end position="217"/>
    </location>
</feature>
<organism evidence="12 13">
    <name type="scientific">Myripristis murdjan</name>
    <name type="common">pinecone soldierfish</name>
    <dbReference type="NCBI Taxonomy" id="586833"/>
    <lineage>
        <taxon>Eukaryota</taxon>
        <taxon>Metazoa</taxon>
        <taxon>Chordata</taxon>
        <taxon>Craniata</taxon>
        <taxon>Vertebrata</taxon>
        <taxon>Euteleostomi</taxon>
        <taxon>Actinopterygii</taxon>
        <taxon>Neopterygii</taxon>
        <taxon>Teleostei</taxon>
        <taxon>Neoteleostei</taxon>
        <taxon>Acanthomorphata</taxon>
        <taxon>Holocentriformes</taxon>
        <taxon>Holocentridae</taxon>
        <taxon>Myripristis</taxon>
    </lineage>
</organism>
<dbReference type="FunCoup" id="A0A667XUN0">
    <property type="interactions" value="888"/>
</dbReference>
<reference evidence="12" key="2">
    <citation type="submission" date="2025-08" db="UniProtKB">
        <authorList>
            <consortium name="Ensembl"/>
        </authorList>
    </citation>
    <scope>IDENTIFICATION</scope>
</reference>
<evidence type="ECO:0000256" key="9">
    <source>
        <dbReference type="SAM" id="Phobius"/>
    </source>
</evidence>
<keyword evidence="7 9" id="KW-0472">Membrane</keyword>
<dbReference type="GO" id="GO:0051957">
    <property type="term" value="P:positive regulation of amino acid transport"/>
    <property type="evidence" value="ECO:0007669"/>
    <property type="project" value="TreeGrafter"/>
</dbReference>
<dbReference type="Ensembl" id="ENSMMDT00005019417.1">
    <property type="protein sequence ID" value="ENSMMDP00005018967.1"/>
    <property type="gene ID" value="ENSMMDG00005009449.1"/>
</dbReference>
<dbReference type="GeneTree" id="ENSGT00940000160862"/>
<dbReference type="GO" id="GO:0005886">
    <property type="term" value="C:plasma membrane"/>
    <property type="evidence" value="ECO:0007669"/>
    <property type="project" value="UniProtKB-SubCell"/>
</dbReference>
<evidence type="ECO:0000313" key="13">
    <source>
        <dbReference type="Proteomes" id="UP000472263"/>
    </source>
</evidence>
<dbReference type="Pfam" id="PF16959">
    <property type="entry name" value="Collectrin"/>
    <property type="match status" value="1"/>
</dbReference>
<sequence length="217" mass="24171">MLGKTLFLLCLASALSEPLCLKDTSDGYKVRISIKTALGDEAYEWNENEMFLFRATLAFAMRRYFNREDFNVSSILVCDETPRVSFWFVVVSPQNASQLIDKADVENAIRMSRHRINSAFLLTDSTLEFIGIPPTYAAPVNPATPPWLIVFGVVMGAVCAGIIGLLVSTVLKKKGLTEDENDEEEAQDKAVENGIACEDLDGVYNRAFPDDERLTKM</sequence>
<evidence type="ECO:0000256" key="2">
    <source>
        <dbReference type="ARBA" id="ARBA00022475"/>
    </source>
</evidence>
<keyword evidence="4 9" id="KW-0812">Transmembrane</keyword>
<proteinExistence type="predicted"/>
<dbReference type="PANTHER" id="PTHR46884">
    <property type="entry name" value="COLLECTRIN"/>
    <property type="match status" value="1"/>
</dbReference>
<accession>A0A667XUN0</accession>
<feature type="chain" id="PRO_5025402595" evidence="10">
    <location>
        <begin position="17"/>
        <end position="217"/>
    </location>
</feature>